<dbReference type="PATRIC" id="fig|398512.5.peg.2888"/>
<dbReference type="InterPro" id="IPR013325">
    <property type="entry name" value="RNA_pol_sigma_r2"/>
</dbReference>
<dbReference type="NCBIfam" id="TIGR02895">
    <property type="entry name" value="spore_sigI"/>
    <property type="match status" value="1"/>
</dbReference>
<feature type="domain" description="RNA polymerase sigma-70 region 2" evidence="7">
    <location>
        <begin position="23"/>
        <end position="93"/>
    </location>
</feature>
<dbReference type="GO" id="GO:0016987">
    <property type="term" value="F:sigma factor activity"/>
    <property type="evidence" value="ECO:0007669"/>
    <property type="project" value="UniProtKB-UniRule"/>
</dbReference>
<dbReference type="eggNOG" id="COG1191">
    <property type="taxonomic scope" value="Bacteria"/>
</dbReference>
<dbReference type="AlphaFoldDB" id="A0A0L6JNX4"/>
<dbReference type="NCBIfam" id="NF006178">
    <property type="entry name" value="PRK08311.2-6"/>
    <property type="match status" value="1"/>
</dbReference>
<dbReference type="OrthoDB" id="3190733at2"/>
<keyword evidence="4 6" id="KW-0238">DNA-binding</keyword>
<dbReference type="Proteomes" id="UP000036923">
    <property type="component" value="Unassembled WGS sequence"/>
</dbReference>
<dbReference type="GO" id="GO:0006352">
    <property type="term" value="P:DNA-templated transcription initiation"/>
    <property type="evidence" value="ECO:0007669"/>
    <property type="project" value="UniProtKB-UniRule"/>
</dbReference>
<dbReference type="Gene3D" id="1.10.1740.10">
    <property type="match status" value="1"/>
</dbReference>
<comment type="function">
    <text evidence="6">Sigma factors are initiation factors that promote the attachment of RNA polymerase to specific initiation sites and are then released.</text>
</comment>
<dbReference type="HAMAP" id="MF_02064">
    <property type="entry name" value="Sigma70_SigI"/>
    <property type="match status" value="1"/>
</dbReference>
<evidence type="ECO:0000313" key="8">
    <source>
        <dbReference type="EMBL" id="KNY27484.1"/>
    </source>
</evidence>
<dbReference type="STRING" id="398512.Bccel_2755"/>
<evidence type="ECO:0000256" key="1">
    <source>
        <dbReference type="ARBA" id="ARBA00022490"/>
    </source>
</evidence>
<dbReference type="GO" id="GO:0005737">
    <property type="term" value="C:cytoplasm"/>
    <property type="evidence" value="ECO:0007669"/>
    <property type="project" value="UniProtKB-SubCell"/>
</dbReference>
<evidence type="ECO:0000313" key="9">
    <source>
        <dbReference type="Proteomes" id="UP000036923"/>
    </source>
</evidence>
<dbReference type="EMBL" id="LGTC01000001">
    <property type="protein sequence ID" value="KNY27484.1"/>
    <property type="molecule type" value="Genomic_DNA"/>
</dbReference>
<comment type="activity regulation">
    <text evidence="6">Negatively regulated by the anti-sigma-I factor RsgI.</text>
</comment>
<feature type="short sequence motif" description="Polymerase core binding" evidence="6">
    <location>
        <begin position="49"/>
        <end position="62"/>
    </location>
</feature>
<dbReference type="GO" id="GO:0003677">
    <property type="term" value="F:DNA binding"/>
    <property type="evidence" value="ECO:0007669"/>
    <property type="project" value="UniProtKB-UniRule"/>
</dbReference>
<keyword evidence="5 6" id="KW-0804">Transcription</keyword>
<dbReference type="Pfam" id="PF04542">
    <property type="entry name" value="Sigma70_r2"/>
    <property type="match status" value="1"/>
</dbReference>
<dbReference type="InterPro" id="IPR014244">
    <property type="entry name" value="RNA_pol_sigma-I"/>
</dbReference>
<reference evidence="9" key="1">
    <citation type="submission" date="2015-07" db="EMBL/GenBank/DDBJ databases">
        <title>Near-Complete Genome Sequence of the Cellulolytic Bacterium Bacteroides (Pseudobacteroides) cellulosolvens ATCC 35603.</title>
        <authorList>
            <person name="Dassa B."/>
            <person name="Utturkar S.M."/>
            <person name="Klingeman D.M."/>
            <person name="Hurt R.A."/>
            <person name="Keller M."/>
            <person name="Xu J."/>
            <person name="Reddy Y.H.K."/>
            <person name="Borovok I."/>
            <person name="Grinberg I.R."/>
            <person name="Lamed R."/>
            <person name="Zhivin O."/>
            <person name="Bayer E.A."/>
            <person name="Brown S.D."/>
        </authorList>
    </citation>
    <scope>NUCLEOTIDE SEQUENCE [LARGE SCALE GENOMIC DNA]</scope>
    <source>
        <strain evidence="9">DSM 2933</strain>
    </source>
</reference>
<comment type="similarity">
    <text evidence="6">Belongs to the sigma-70 factor family. SigI subfamily.</text>
</comment>
<keyword evidence="6" id="KW-0346">Stress response</keyword>
<evidence type="ECO:0000256" key="6">
    <source>
        <dbReference type="HAMAP-Rule" id="MF_02064"/>
    </source>
</evidence>
<keyword evidence="3 6" id="KW-0731">Sigma factor</keyword>
<sequence length="237" mass="27632">MNDNSLNERVQRIKSSDIEIDKLVEEYKPFIASCVEKITGRFVRYGEDDELSIALLAFVEAIKAFDISKGNFLSFAQNVIKRRLIDYFRKESKHSKIVSISTYTSDDEDNELDLSTGEALDKYSQDNISEYRRLELQELKKELALWDISFFELTNASPKSEKTRKSYNDIIQYLMKNPDTLDQVKKKKLLPIADIEKNTGIPRKTIERSRKYILAVIIILTGDYQYVKDYINPEVMK</sequence>
<keyword evidence="1 6" id="KW-0963">Cytoplasm</keyword>
<evidence type="ECO:0000256" key="2">
    <source>
        <dbReference type="ARBA" id="ARBA00023015"/>
    </source>
</evidence>
<evidence type="ECO:0000256" key="3">
    <source>
        <dbReference type="ARBA" id="ARBA00023082"/>
    </source>
</evidence>
<evidence type="ECO:0000256" key="4">
    <source>
        <dbReference type="ARBA" id="ARBA00023125"/>
    </source>
</evidence>
<keyword evidence="9" id="KW-1185">Reference proteome</keyword>
<keyword evidence="2 6" id="KW-0805">Transcription regulation</keyword>
<comment type="subunit">
    <text evidence="6">Interacts with RsgI.</text>
</comment>
<comment type="caution">
    <text evidence="8">The sequence shown here is derived from an EMBL/GenBank/DDBJ whole genome shotgun (WGS) entry which is preliminary data.</text>
</comment>
<organism evidence="8 9">
    <name type="scientific">Pseudobacteroides cellulosolvens ATCC 35603 = DSM 2933</name>
    <dbReference type="NCBI Taxonomy" id="398512"/>
    <lineage>
        <taxon>Bacteria</taxon>
        <taxon>Bacillati</taxon>
        <taxon>Bacillota</taxon>
        <taxon>Clostridia</taxon>
        <taxon>Eubacteriales</taxon>
        <taxon>Oscillospiraceae</taxon>
        <taxon>Pseudobacteroides</taxon>
    </lineage>
</organism>
<dbReference type="SUPFAM" id="SSF88946">
    <property type="entry name" value="Sigma2 domain of RNA polymerase sigma factors"/>
    <property type="match status" value="1"/>
</dbReference>
<evidence type="ECO:0000259" key="7">
    <source>
        <dbReference type="Pfam" id="PF04542"/>
    </source>
</evidence>
<evidence type="ECO:0000256" key="5">
    <source>
        <dbReference type="ARBA" id="ARBA00023163"/>
    </source>
</evidence>
<proteinExistence type="inferred from homology"/>
<gene>
    <name evidence="6" type="primary">sigI</name>
    <name evidence="8" type="ORF">Bccel_2755</name>
</gene>
<accession>A0A0L6JNX4</accession>
<feature type="DNA-binding region" description="H-T-H motif" evidence="6">
    <location>
        <begin position="192"/>
        <end position="211"/>
    </location>
</feature>
<name>A0A0L6JNX4_9FIRM</name>
<comment type="subcellular location">
    <subcellularLocation>
        <location evidence="6">Cytoplasm</location>
    </subcellularLocation>
</comment>
<dbReference type="InterPro" id="IPR007627">
    <property type="entry name" value="RNA_pol_sigma70_r2"/>
</dbReference>
<dbReference type="PIRSF" id="PIRSF038953">
    <property type="entry name" value="SigI"/>
    <property type="match status" value="1"/>
</dbReference>
<protein>
    <recommendedName>
        <fullName evidence="6">RNA polymerase sigma factor SigI</fullName>
    </recommendedName>
</protein>
<dbReference type="RefSeq" id="WP_036944035.1">
    <property type="nucleotide sequence ID" value="NZ_JQKC01000025.1"/>
</dbReference>